<evidence type="ECO:0000256" key="2">
    <source>
        <dbReference type="ARBA" id="ARBA00010617"/>
    </source>
</evidence>
<comment type="cofactor">
    <cofactor evidence="1 5">
        <name>heme</name>
        <dbReference type="ChEBI" id="CHEBI:30413"/>
    </cofactor>
</comment>
<dbReference type="GO" id="GO:0020037">
    <property type="term" value="F:heme binding"/>
    <property type="evidence" value="ECO:0007669"/>
    <property type="project" value="InterPro"/>
</dbReference>
<name>A0A6A6DTS9_9PEZI</name>
<dbReference type="PANTHER" id="PTHR47582:SF1">
    <property type="entry name" value="P450, PUTATIVE (EUROFUNG)-RELATED"/>
    <property type="match status" value="1"/>
</dbReference>
<gene>
    <name evidence="7" type="ORF">K469DRAFT_589287</name>
</gene>
<accession>A0A6A6DTS9</accession>
<evidence type="ECO:0000256" key="6">
    <source>
        <dbReference type="SAM" id="Phobius"/>
    </source>
</evidence>
<evidence type="ECO:0000256" key="1">
    <source>
        <dbReference type="ARBA" id="ARBA00001971"/>
    </source>
</evidence>
<keyword evidence="3 5" id="KW-0479">Metal-binding</keyword>
<keyword evidence="6" id="KW-1133">Transmembrane helix</keyword>
<dbReference type="PANTHER" id="PTHR47582">
    <property type="entry name" value="P450, PUTATIVE (EUROFUNG)-RELATED"/>
    <property type="match status" value="1"/>
</dbReference>
<dbReference type="SUPFAM" id="SSF48264">
    <property type="entry name" value="Cytochrome P450"/>
    <property type="match status" value="1"/>
</dbReference>
<dbReference type="Gene3D" id="1.10.630.10">
    <property type="entry name" value="Cytochrome P450"/>
    <property type="match status" value="1"/>
</dbReference>
<dbReference type="PRINTS" id="PR00465">
    <property type="entry name" value="EP450IV"/>
</dbReference>
<dbReference type="InterPro" id="IPR053007">
    <property type="entry name" value="CYP450_monoxygenase_sec-met"/>
</dbReference>
<dbReference type="InterPro" id="IPR036396">
    <property type="entry name" value="Cyt_P450_sf"/>
</dbReference>
<evidence type="ECO:0000256" key="4">
    <source>
        <dbReference type="ARBA" id="ARBA00023004"/>
    </source>
</evidence>
<dbReference type="AlphaFoldDB" id="A0A6A6DTS9"/>
<sequence length="502" mass="56790">MEPNLVTAYLCLVACFILFYIRPHTPQNVREPPLIATPIPFLTPLFGFAKMKVKYLVELRNKYQHAIYTLRLPFQKIYVVNSPQLISAIERFKPFRFLDISVEAMIRICGISKEARKILRAKLDGVGDDVGLAYSLFKGVHNGLSQGKDVDSLTRTAIRLLAPLEHTSLPERRLETGLYDLIFLILIPATTDAVYGPFNPFRDPAIRDSYRVFENGFGGLIFGLLPSLTARGALRARDRIVFAFEKYYTNSYHLEASQLIQSLFSIYTAHGLQVAEIAKLEITTACVALLSNTLPGAFWLIYHIYSDQEILEKCRAEVEECVIRRYYDDETTTPIRLLKMSQFKEKTPMLHAVWSETLRVHSGTISTRYVASDTILDSQYLVKKGSIVMIPTPVVHTDDRWGPNPPLFNHQRWLQTDGKLPALRAFGGGSTLCPGRHYASDVILTLAAMFVMRFEIEAVDGWVEPDTRKAHLGSGVLKPDGDLDVAVKVREKGEGRWDVEFD</sequence>
<organism evidence="7 8">
    <name type="scientific">Zopfia rhizophila CBS 207.26</name>
    <dbReference type="NCBI Taxonomy" id="1314779"/>
    <lineage>
        <taxon>Eukaryota</taxon>
        <taxon>Fungi</taxon>
        <taxon>Dikarya</taxon>
        <taxon>Ascomycota</taxon>
        <taxon>Pezizomycotina</taxon>
        <taxon>Dothideomycetes</taxon>
        <taxon>Dothideomycetes incertae sedis</taxon>
        <taxon>Zopfiaceae</taxon>
        <taxon>Zopfia</taxon>
    </lineage>
</organism>
<reference evidence="7" key="1">
    <citation type="journal article" date="2020" name="Stud. Mycol.">
        <title>101 Dothideomycetes genomes: a test case for predicting lifestyles and emergence of pathogens.</title>
        <authorList>
            <person name="Haridas S."/>
            <person name="Albert R."/>
            <person name="Binder M."/>
            <person name="Bloem J."/>
            <person name="Labutti K."/>
            <person name="Salamov A."/>
            <person name="Andreopoulos B."/>
            <person name="Baker S."/>
            <person name="Barry K."/>
            <person name="Bills G."/>
            <person name="Bluhm B."/>
            <person name="Cannon C."/>
            <person name="Castanera R."/>
            <person name="Culley D."/>
            <person name="Daum C."/>
            <person name="Ezra D."/>
            <person name="Gonzalez J."/>
            <person name="Henrissat B."/>
            <person name="Kuo A."/>
            <person name="Liang C."/>
            <person name="Lipzen A."/>
            <person name="Lutzoni F."/>
            <person name="Magnuson J."/>
            <person name="Mondo S."/>
            <person name="Nolan M."/>
            <person name="Ohm R."/>
            <person name="Pangilinan J."/>
            <person name="Park H.-J."/>
            <person name="Ramirez L."/>
            <person name="Alfaro M."/>
            <person name="Sun H."/>
            <person name="Tritt A."/>
            <person name="Yoshinaga Y."/>
            <person name="Zwiers L.-H."/>
            <person name="Turgeon B."/>
            <person name="Goodwin S."/>
            <person name="Spatafora J."/>
            <person name="Crous P."/>
            <person name="Grigoriev I."/>
        </authorList>
    </citation>
    <scope>NUCLEOTIDE SEQUENCE</scope>
    <source>
        <strain evidence="7">CBS 207.26</strain>
    </source>
</reference>
<dbReference type="CDD" id="cd11040">
    <property type="entry name" value="CYP7_CYP8-like"/>
    <property type="match status" value="1"/>
</dbReference>
<dbReference type="InterPro" id="IPR001128">
    <property type="entry name" value="Cyt_P450"/>
</dbReference>
<feature type="transmembrane region" description="Helical" evidence="6">
    <location>
        <begin position="216"/>
        <end position="234"/>
    </location>
</feature>
<dbReference type="InterPro" id="IPR002403">
    <property type="entry name" value="Cyt_P450_E_grp-IV"/>
</dbReference>
<dbReference type="Pfam" id="PF00067">
    <property type="entry name" value="p450"/>
    <property type="match status" value="1"/>
</dbReference>
<dbReference type="GO" id="GO:0016705">
    <property type="term" value="F:oxidoreductase activity, acting on paired donors, with incorporation or reduction of molecular oxygen"/>
    <property type="evidence" value="ECO:0007669"/>
    <property type="project" value="InterPro"/>
</dbReference>
<keyword evidence="4 5" id="KW-0408">Iron</keyword>
<evidence type="ECO:0000256" key="5">
    <source>
        <dbReference type="PIRSR" id="PIRSR602403-1"/>
    </source>
</evidence>
<dbReference type="EMBL" id="ML994652">
    <property type="protein sequence ID" value="KAF2181578.1"/>
    <property type="molecule type" value="Genomic_DNA"/>
</dbReference>
<comment type="similarity">
    <text evidence="2">Belongs to the cytochrome P450 family.</text>
</comment>
<keyword evidence="6" id="KW-0812">Transmembrane</keyword>
<keyword evidence="6" id="KW-0472">Membrane</keyword>
<dbReference type="OrthoDB" id="1470350at2759"/>
<dbReference type="Proteomes" id="UP000800200">
    <property type="component" value="Unassembled WGS sequence"/>
</dbReference>
<evidence type="ECO:0000313" key="7">
    <source>
        <dbReference type="EMBL" id="KAF2181578.1"/>
    </source>
</evidence>
<feature type="binding site" description="axial binding residue" evidence="5">
    <location>
        <position position="433"/>
    </location>
    <ligand>
        <name>heme</name>
        <dbReference type="ChEBI" id="CHEBI:30413"/>
    </ligand>
    <ligandPart>
        <name>Fe</name>
        <dbReference type="ChEBI" id="CHEBI:18248"/>
    </ligandPart>
</feature>
<dbReference type="GO" id="GO:0005506">
    <property type="term" value="F:iron ion binding"/>
    <property type="evidence" value="ECO:0007669"/>
    <property type="project" value="InterPro"/>
</dbReference>
<proteinExistence type="inferred from homology"/>
<evidence type="ECO:0000313" key="8">
    <source>
        <dbReference type="Proteomes" id="UP000800200"/>
    </source>
</evidence>
<protein>
    <submittedName>
        <fullName evidence="7">Cytochrome P450</fullName>
    </submittedName>
</protein>
<keyword evidence="5" id="KW-0349">Heme</keyword>
<feature type="transmembrane region" description="Helical" evidence="6">
    <location>
        <begin position="6"/>
        <end position="21"/>
    </location>
</feature>
<evidence type="ECO:0000256" key="3">
    <source>
        <dbReference type="ARBA" id="ARBA00022723"/>
    </source>
</evidence>
<keyword evidence="8" id="KW-1185">Reference proteome</keyword>
<dbReference type="GO" id="GO:0004497">
    <property type="term" value="F:monooxygenase activity"/>
    <property type="evidence" value="ECO:0007669"/>
    <property type="project" value="InterPro"/>
</dbReference>